<evidence type="ECO:0000256" key="13">
    <source>
        <dbReference type="ARBA" id="ARBA00023180"/>
    </source>
</evidence>
<dbReference type="PROSITE" id="PS51473">
    <property type="entry name" value="GNK2"/>
    <property type="match status" value="2"/>
</dbReference>
<evidence type="ECO:0000256" key="5">
    <source>
        <dbReference type="ARBA" id="ARBA00022729"/>
    </source>
</evidence>
<dbReference type="InterPro" id="IPR002902">
    <property type="entry name" value="GNK2"/>
</dbReference>
<dbReference type="FunFam" id="3.30.200.20:FF:000142">
    <property type="entry name" value="Cysteine-rich receptor-like protein kinase 10"/>
    <property type="match status" value="1"/>
</dbReference>
<feature type="domain" description="Gnk2-homologous" evidence="19">
    <location>
        <begin position="137"/>
        <end position="242"/>
    </location>
</feature>
<evidence type="ECO:0000256" key="3">
    <source>
        <dbReference type="ARBA" id="ARBA00022679"/>
    </source>
</evidence>
<keyword evidence="13" id="KW-0325">Glycoprotein</keyword>
<dbReference type="PANTHER" id="PTHR27002:SF970">
    <property type="entry name" value="CYSTEINE-RICH RECEPTOR-LIKE KINASE"/>
    <property type="match status" value="1"/>
</dbReference>
<evidence type="ECO:0000256" key="17">
    <source>
        <dbReference type="SAM" id="SignalP"/>
    </source>
</evidence>
<feature type="domain" description="Gnk2-homologous" evidence="19">
    <location>
        <begin position="23"/>
        <end position="131"/>
    </location>
</feature>
<dbReference type="InterPro" id="IPR021820">
    <property type="entry name" value="S-locus_recpt_kinase_C"/>
</dbReference>
<protein>
    <submittedName>
        <fullName evidence="20">Interleukin-1 receptor-associated kinase 4</fullName>
    </submittedName>
</protein>
<dbReference type="InterPro" id="IPR000719">
    <property type="entry name" value="Prot_kinase_dom"/>
</dbReference>
<evidence type="ECO:0000256" key="11">
    <source>
        <dbReference type="ARBA" id="ARBA00023136"/>
    </source>
</evidence>
<evidence type="ECO:0000313" key="20">
    <source>
        <dbReference type="EMBL" id="QCD85741.1"/>
    </source>
</evidence>
<keyword evidence="9" id="KW-0067">ATP-binding</keyword>
<dbReference type="FunFam" id="1.10.510.10:FF:000129">
    <property type="entry name" value="cysteine-rich receptor-like protein kinase 10"/>
    <property type="match status" value="1"/>
</dbReference>
<sequence>MLMTPIRVSLIFMFLLFITTSAQAPIYMNSHCENSTLVSSSYKANVDTLLSWLSTDSYKGDGYNYTSVNNNNHNNDDAVYGLYSCRFDMTGYFCQFCVTTAANELSRRCSNSVGAIIWYDICIIRYSNQSFSGKVILSPIWKTTGTTKIKDASEIKKAEDSMKSLVRKATVETKTFWAVDEFDWVENEKRYGWVQCDRGTKNDQCGECLHALLDIFPQCCSTNVQWAIFGPSCGMRMDDQKFYQSSGNESTSKSRKLIISCVSGSVALLCFGVYCFWYRKRVRKDKMIFEEETLNGDLPSIPLIAVLHSTNNFSEASKLGEGGFGPVYKGNLPDGRQIAVKRLSKFSGQGSEEFNNEVMFIAKLRHRNLVRLLACCLEENEKILVYEYLPNKSLDFHLFDVERRKQFDWKLRLSIINGIARGILYLHEDSQLRVIHRDLKASNVLLDLDMNPKISDFGLARAFEVGQNQANTKRVMGTFGYMAPEYAMDGLFSVKSDIFSFGVLVLEIICGRKNGGFYMSDGQTLLVYAWRTWSEGKCIEMMDPMLEKSFIGSEVERCIQIGLLCVQEDPRDRPSMSDVVVMLASDTVAIPKPKHPAFSIGRMASEDVSTSKSSKNFSINDITSSITLPR</sequence>
<dbReference type="InterPro" id="IPR011009">
    <property type="entry name" value="Kinase-like_dom_sf"/>
</dbReference>
<evidence type="ECO:0000259" key="18">
    <source>
        <dbReference type="PROSITE" id="PS50011"/>
    </source>
</evidence>
<dbReference type="Pfam" id="PF01657">
    <property type="entry name" value="Stress-antifung"/>
    <property type="match status" value="1"/>
</dbReference>
<comment type="subcellular location">
    <subcellularLocation>
        <location evidence="1">Membrane</location>
        <topology evidence="1">Single-pass membrane protein</topology>
    </subcellularLocation>
</comment>
<dbReference type="SUPFAM" id="SSF56112">
    <property type="entry name" value="Protein kinase-like (PK-like)"/>
    <property type="match status" value="1"/>
</dbReference>
<dbReference type="CDD" id="cd23509">
    <property type="entry name" value="Gnk2-like"/>
    <property type="match status" value="2"/>
</dbReference>
<evidence type="ECO:0000256" key="12">
    <source>
        <dbReference type="ARBA" id="ARBA00023170"/>
    </source>
</evidence>
<evidence type="ECO:0000256" key="9">
    <source>
        <dbReference type="ARBA" id="ARBA00022840"/>
    </source>
</evidence>
<dbReference type="PANTHER" id="PTHR27002">
    <property type="entry name" value="RECEPTOR-LIKE SERINE/THREONINE-PROTEIN KINASE SD1-8"/>
    <property type="match status" value="1"/>
</dbReference>
<organism evidence="20 21">
    <name type="scientific">Vigna unguiculata</name>
    <name type="common">Cowpea</name>
    <dbReference type="NCBI Taxonomy" id="3917"/>
    <lineage>
        <taxon>Eukaryota</taxon>
        <taxon>Viridiplantae</taxon>
        <taxon>Streptophyta</taxon>
        <taxon>Embryophyta</taxon>
        <taxon>Tracheophyta</taxon>
        <taxon>Spermatophyta</taxon>
        <taxon>Magnoliopsida</taxon>
        <taxon>eudicotyledons</taxon>
        <taxon>Gunneridae</taxon>
        <taxon>Pentapetalae</taxon>
        <taxon>rosids</taxon>
        <taxon>fabids</taxon>
        <taxon>Fabales</taxon>
        <taxon>Fabaceae</taxon>
        <taxon>Papilionoideae</taxon>
        <taxon>50 kb inversion clade</taxon>
        <taxon>NPAAA clade</taxon>
        <taxon>indigoferoid/millettioid clade</taxon>
        <taxon>Phaseoleae</taxon>
        <taxon>Vigna</taxon>
    </lineage>
</organism>
<keyword evidence="5 17" id="KW-0732">Signal</keyword>
<dbReference type="PROSITE" id="PS50011">
    <property type="entry name" value="PROTEIN_KINASE_DOM"/>
    <property type="match status" value="1"/>
</dbReference>
<dbReference type="Pfam" id="PF11883">
    <property type="entry name" value="DUF3403"/>
    <property type="match status" value="1"/>
</dbReference>
<feature type="signal peptide" evidence="17">
    <location>
        <begin position="1"/>
        <end position="24"/>
    </location>
</feature>
<dbReference type="Gene3D" id="3.30.430.20">
    <property type="entry name" value="Gnk2 domain, C-X8-C-X2-C motif"/>
    <property type="match status" value="2"/>
</dbReference>
<proteinExistence type="predicted"/>
<dbReference type="InterPro" id="IPR008271">
    <property type="entry name" value="Ser/Thr_kinase_AS"/>
</dbReference>
<feature type="chain" id="PRO_5020033303" evidence="17">
    <location>
        <begin position="25"/>
        <end position="630"/>
    </location>
</feature>
<dbReference type="GO" id="GO:0005886">
    <property type="term" value="C:plasma membrane"/>
    <property type="evidence" value="ECO:0007669"/>
    <property type="project" value="TreeGrafter"/>
</dbReference>
<evidence type="ECO:0000256" key="7">
    <source>
        <dbReference type="ARBA" id="ARBA00022741"/>
    </source>
</evidence>
<evidence type="ECO:0000256" key="8">
    <source>
        <dbReference type="ARBA" id="ARBA00022777"/>
    </source>
</evidence>
<evidence type="ECO:0000256" key="10">
    <source>
        <dbReference type="ARBA" id="ARBA00022989"/>
    </source>
</evidence>
<evidence type="ECO:0000256" key="6">
    <source>
        <dbReference type="ARBA" id="ARBA00022737"/>
    </source>
</evidence>
<keyword evidence="8 20" id="KW-0418">Kinase</keyword>
<keyword evidence="10 16" id="KW-1133">Transmembrane helix</keyword>
<reference evidence="20 21" key="1">
    <citation type="submission" date="2019-04" db="EMBL/GenBank/DDBJ databases">
        <title>An improved genome assembly and genetic linkage map for asparagus bean, Vigna unguiculata ssp. sesquipedialis.</title>
        <authorList>
            <person name="Xia Q."/>
            <person name="Zhang R."/>
            <person name="Dong Y."/>
        </authorList>
    </citation>
    <scope>NUCLEOTIDE SEQUENCE [LARGE SCALE GENOMIC DNA]</scope>
    <source>
        <tissue evidence="20">Leaf</tissue>
    </source>
</reference>
<keyword evidence="4 16" id="KW-0812">Transmembrane</keyword>
<comment type="catalytic activity">
    <reaction evidence="14">
        <text>L-seryl-[protein] + ATP = O-phospho-L-seryl-[protein] + ADP + H(+)</text>
        <dbReference type="Rhea" id="RHEA:17989"/>
        <dbReference type="Rhea" id="RHEA-COMP:9863"/>
        <dbReference type="Rhea" id="RHEA-COMP:11604"/>
        <dbReference type="ChEBI" id="CHEBI:15378"/>
        <dbReference type="ChEBI" id="CHEBI:29999"/>
        <dbReference type="ChEBI" id="CHEBI:30616"/>
        <dbReference type="ChEBI" id="CHEBI:83421"/>
        <dbReference type="ChEBI" id="CHEBI:456216"/>
    </reaction>
</comment>
<dbReference type="GO" id="GO:0005524">
    <property type="term" value="F:ATP binding"/>
    <property type="evidence" value="ECO:0007669"/>
    <property type="project" value="UniProtKB-KW"/>
</dbReference>
<dbReference type="SMART" id="SM00220">
    <property type="entry name" value="S_TKc"/>
    <property type="match status" value="1"/>
</dbReference>
<keyword evidence="12 20" id="KW-0675">Receptor</keyword>
<evidence type="ECO:0000256" key="1">
    <source>
        <dbReference type="ARBA" id="ARBA00004167"/>
    </source>
</evidence>
<dbReference type="CDD" id="cd14066">
    <property type="entry name" value="STKc_IRAK"/>
    <property type="match status" value="1"/>
</dbReference>
<evidence type="ECO:0000256" key="2">
    <source>
        <dbReference type="ARBA" id="ARBA00022527"/>
    </source>
</evidence>
<keyword evidence="3" id="KW-0808">Transferase</keyword>
<dbReference type="EMBL" id="CP039347">
    <property type="protein sequence ID" value="QCD85741.1"/>
    <property type="molecule type" value="Genomic_DNA"/>
</dbReference>
<evidence type="ECO:0000256" key="4">
    <source>
        <dbReference type="ARBA" id="ARBA00022692"/>
    </source>
</evidence>
<feature type="domain" description="Protein kinase" evidence="18">
    <location>
        <begin position="313"/>
        <end position="598"/>
    </location>
</feature>
<dbReference type="GO" id="GO:0004674">
    <property type="term" value="F:protein serine/threonine kinase activity"/>
    <property type="evidence" value="ECO:0007669"/>
    <property type="project" value="UniProtKB-KW"/>
</dbReference>
<keyword evidence="11 16" id="KW-0472">Membrane</keyword>
<dbReference type="Gene3D" id="1.10.510.10">
    <property type="entry name" value="Transferase(Phosphotransferase) domain 1"/>
    <property type="match status" value="1"/>
</dbReference>
<dbReference type="InterPro" id="IPR001245">
    <property type="entry name" value="Ser-Thr/Tyr_kinase_cat_dom"/>
</dbReference>
<dbReference type="PROSITE" id="PS00108">
    <property type="entry name" value="PROTEIN_KINASE_ST"/>
    <property type="match status" value="1"/>
</dbReference>
<keyword evidence="21" id="KW-1185">Reference proteome</keyword>
<keyword evidence="7" id="KW-0547">Nucleotide-binding</keyword>
<evidence type="ECO:0000256" key="14">
    <source>
        <dbReference type="ARBA" id="ARBA00047558"/>
    </source>
</evidence>
<keyword evidence="2" id="KW-0723">Serine/threonine-protein kinase</keyword>
<evidence type="ECO:0000256" key="16">
    <source>
        <dbReference type="SAM" id="Phobius"/>
    </source>
</evidence>
<feature type="transmembrane region" description="Helical" evidence="16">
    <location>
        <begin position="257"/>
        <end position="277"/>
    </location>
</feature>
<keyword evidence="6" id="KW-0677">Repeat</keyword>
<dbReference type="GO" id="GO:0006950">
    <property type="term" value="P:response to stress"/>
    <property type="evidence" value="ECO:0007669"/>
    <property type="project" value="UniProtKB-ARBA"/>
</dbReference>
<name>A0A4D6LAZ1_VIGUN</name>
<dbReference type="Proteomes" id="UP000501690">
    <property type="component" value="Linkage Group LG3"/>
</dbReference>
<evidence type="ECO:0000256" key="15">
    <source>
        <dbReference type="ARBA" id="ARBA00047951"/>
    </source>
</evidence>
<dbReference type="Pfam" id="PF07714">
    <property type="entry name" value="PK_Tyr_Ser-Thr"/>
    <property type="match status" value="1"/>
</dbReference>
<accession>A0A4D6LAZ1</accession>
<dbReference type="InterPro" id="IPR038408">
    <property type="entry name" value="GNK2_sf"/>
</dbReference>
<evidence type="ECO:0000259" key="19">
    <source>
        <dbReference type="PROSITE" id="PS51473"/>
    </source>
</evidence>
<evidence type="ECO:0000313" key="21">
    <source>
        <dbReference type="Proteomes" id="UP000501690"/>
    </source>
</evidence>
<dbReference type="AlphaFoldDB" id="A0A4D6LAZ1"/>
<gene>
    <name evidence="20" type="ORF">DEO72_LG3g261</name>
</gene>
<dbReference type="Gene3D" id="3.30.200.20">
    <property type="entry name" value="Phosphorylase Kinase, domain 1"/>
    <property type="match status" value="1"/>
</dbReference>
<comment type="catalytic activity">
    <reaction evidence="15">
        <text>L-threonyl-[protein] + ATP = O-phospho-L-threonyl-[protein] + ADP + H(+)</text>
        <dbReference type="Rhea" id="RHEA:46608"/>
        <dbReference type="Rhea" id="RHEA-COMP:11060"/>
        <dbReference type="Rhea" id="RHEA-COMP:11605"/>
        <dbReference type="ChEBI" id="CHEBI:15378"/>
        <dbReference type="ChEBI" id="CHEBI:30013"/>
        <dbReference type="ChEBI" id="CHEBI:30616"/>
        <dbReference type="ChEBI" id="CHEBI:61977"/>
        <dbReference type="ChEBI" id="CHEBI:456216"/>
    </reaction>
</comment>